<keyword evidence="2" id="KW-0812">Transmembrane</keyword>
<accession>A0ABD5ULR5</accession>
<dbReference type="AlphaFoldDB" id="A0ABD5ULR5"/>
<gene>
    <name evidence="3" type="ORF">ACFQEY_14560</name>
</gene>
<keyword evidence="2" id="KW-0472">Membrane</keyword>
<keyword evidence="4" id="KW-1185">Reference proteome</keyword>
<feature type="compositionally biased region" description="Basic and acidic residues" evidence="1">
    <location>
        <begin position="161"/>
        <end position="171"/>
    </location>
</feature>
<evidence type="ECO:0000256" key="1">
    <source>
        <dbReference type="SAM" id="MobiDB-lite"/>
    </source>
</evidence>
<evidence type="ECO:0000256" key="2">
    <source>
        <dbReference type="SAM" id="Phobius"/>
    </source>
</evidence>
<dbReference type="RefSeq" id="WP_379769880.1">
    <property type="nucleotide sequence ID" value="NZ_JBHSXI010000020.1"/>
</dbReference>
<evidence type="ECO:0000313" key="3">
    <source>
        <dbReference type="EMBL" id="MFC6890221.1"/>
    </source>
</evidence>
<keyword evidence="2" id="KW-1133">Transmembrane helix</keyword>
<sequence length="171" mass="17809">MIVIDLRETWTVGPILRVLDWVIDRLVDAAVGSRFVDVAQRGVATAHAAPMRLSGICVATLGIVVAGGSLLGGVSTTRLAVGVGLAIVGLIGMQDDRDWTTLRETHPVELAIAVFAPPEPPDATDDEGKIGQSRADPNESSEPRIAADADESLSPASGSEDSAKASDSDRQ</sequence>
<evidence type="ECO:0000313" key="4">
    <source>
        <dbReference type="Proteomes" id="UP001596333"/>
    </source>
</evidence>
<name>A0ABD5ULR5_9EURY</name>
<feature type="region of interest" description="Disordered" evidence="1">
    <location>
        <begin position="114"/>
        <end position="171"/>
    </location>
</feature>
<proteinExistence type="predicted"/>
<protein>
    <submittedName>
        <fullName evidence="3">Uncharacterized protein</fullName>
    </submittedName>
</protein>
<dbReference type="Proteomes" id="UP001596333">
    <property type="component" value="Unassembled WGS sequence"/>
</dbReference>
<comment type="caution">
    <text evidence="3">The sequence shown here is derived from an EMBL/GenBank/DDBJ whole genome shotgun (WGS) entry which is preliminary data.</text>
</comment>
<feature type="transmembrane region" description="Helical" evidence="2">
    <location>
        <begin position="53"/>
        <end position="71"/>
    </location>
</feature>
<reference evidence="3 4" key="1">
    <citation type="journal article" date="2019" name="Int. J. Syst. Evol. Microbiol.">
        <title>The Global Catalogue of Microorganisms (GCM) 10K type strain sequencing project: providing services to taxonomists for standard genome sequencing and annotation.</title>
        <authorList>
            <consortium name="The Broad Institute Genomics Platform"/>
            <consortium name="The Broad Institute Genome Sequencing Center for Infectious Disease"/>
            <person name="Wu L."/>
            <person name="Ma J."/>
        </authorList>
    </citation>
    <scope>NUCLEOTIDE SEQUENCE [LARGE SCALE GENOMIC DNA]</scope>
    <source>
        <strain evidence="3 4">Y73</strain>
    </source>
</reference>
<dbReference type="EMBL" id="JBHSXI010000020">
    <property type="protein sequence ID" value="MFC6890221.1"/>
    <property type="molecule type" value="Genomic_DNA"/>
</dbReference>
<organism evidence="3 4">
    <name type="scientific">Halorubrum trueperi</name>
    <dbReference type="NCBI Taxonomy" id="2004704"/>
    <lineage>
        <taxon>Archaea</taxon>
        <taxon>Methanobacteriati</taxon>
        <taxon>Methanobacteriota</taxon>
        <taxon>Stenosarchaea group</taxon>
        <taxon>Halobacteria</taxon>
        <taxon>Halobacteriales</taxon>
        <taxon>Haloferacaceae</taxon>
        <taxon>Halorubrum</taxon>
    </lineage>
</organism>